<keyword evidence="4" id="KW-1185">Reference proteome</keyword>
<reference evidence="3" key="2">
    <citation type="submission" date="2020-05" db="UniProtKB">
        <authorList>
            <consortium name="EnsemblMetazoa"/>
        </authorList>
    </citation>
    <scope>IDENTIFICATION</scope>
    <source>
        <strain evidence="3">JHB</strain>
    </source>
</reference>
<proteinExistence type="predicted"/>
<organism>
    <name type="scientific">Culex quinquefasciatus</name>
    <name type="common">Southern house mosquito</name>
    <name type="synonym">Culex pungens</name>
    <dbReference type="NCBI Taxonomy" id="7176"/>
    <lineage>
        <taxon>Eukaryota</taxon>
        <taxon>Metazoa</taxon>
        <taxon>Ecdysozoa</taxon>
        <taxon>Arthropoda</taxon>
        <taxon>Hexapoda</taxon>
        <taxon>Insecta</taxon>
        <taxon>Pterygota</taxon>
        <taxon>Neoptera</taxon>
        <taxon>Endopterygota</taxon>
        <taxon>Diptera</taxon>
        <taxon>Nematocera</taxon>
        <taxon>Culicoidea</taxon>
        <taxon>Culicidae</taxon>
        <taxon>Culicinae</taxon>
        <taxon>Culicini</taxon>
        <taxon>Culex</taxon>
        <taxon>Culex</taxon>
    </lineage>
</organism>
<sequence>MDRDAKKTRNIHIPAEPKVTFVICGINKVRKVLLQVPSAADQQRHLHQAEQDPQEHAAHRRLAVTY</sequence>
<dbReference type="KEGG" id="cqu:CpipJ_CPIJ007287"/>
<evidence type="ECO:0000313" key="4">
    <source>
        <dbReference type="Proteomes" id="UP000002320"/>
    </source>
</evidence>
<dbReference type="EMBL" id="DS231964">
    <property type="protein sequence ID" value="EDS29460.1"/>
    <property type="molecule type" value="Genomic_DNA"/>
</dbReference>
<dbReference type="GO" id="GO:0005840">
    <property type="term" value="C:ribosome"/>
    <property type="evidence" value="ECO:0007669"/>
    <property type="project" value="UniProtKB-KW"/>
</dbReference>
<dbReference type="InParanoid" id="B0WJU3"/>
<reference evidence="2" key="1">
    <citation type="submission" date="2007-03" db="EMBL/GenBank/DDBJ databases">
        <title>Annotation of Culex pipiens quinquefasciatus.</title>
        <authorList>
            <consortium name="The Broad Institute Genome Sequencing Platform"/>
            <person name="Atkinson P.W."/>
            <person name="Hemingway J."/>
            <person name="Christensen B.M."/>
            <person name="Higgs S."/>
            <person name="Kodira C."/>
            <person name="Hannick L."/>
            <person name="Megy K."/>
            <person name="O'Leary S."/>
            <person name="Pearson M."/>
            <person name="Haas B.J."/>
            <person name="Mauceli E."/>
            <person name="Wortman J.R."/>
            <person name="Lee N.H."/>
            <person name="Guigo R."/>
            <person name="Stanke M."/>
            <person name="Alvarado L."/>
            <person name="Amedeo P."/>
            <person name="Antoine C.H."/>
            <person name="Arensburger P."/>
            <person name="Bidwell S.L."/>
            <person name="Crawford M."/>
            <person name="Camaro F."/>
            <person name="Devon K."/>
            <person name="Engels R."/>
            <person name="Hammond M."/>
            <person name="Howarth C."/>
            <person name="Koehrsen M."/>
            <person name="Lawson D."/>
            <person name="Montgomery P."/>
            <person name="Nene V."/>
            <person name="Nusbaum C."/>
            <person name="Puiu D."/>
            <person name="Romero-Severson J."/>
            <person name="Severson D.W."/>
            <person name="Shumway M."/>
            <person name="Sisk P."/>
            <person name="Stolte C."/>
            <person name="Zeng Q."/>
            <person name="Eisenstadt E."/>
            <person name="Fraser-Liggett C."/>
            <person name="Strausberg R."/>
            <person name="Galagan J."/>
            <person name="Birren B."/>
            <person name="Collins F.H."/>
        </authorList>
    </citation>
    <scope>NUCLEOTIDE SEQUENCE [LARGE SCALE GENOMIC DNA]</scope>
    <source>
        <strain evidence="2">JHB</strain>
    </source>
</reference>
<dbReference type="HOGENOM" id="CLU_2833696_0_0_1"/>
<keyword evidence="2" id="KW-0689">Ribosomal protein</keyword>
<evidence type="ECO:0000256" key="1">
    <source>
        <dbReference type="SAM" id="MobiDB-lite"/>
    </source>
</evidence>
<dbReference type="EnsemblMetazoa" id="CPIJ007287-RA">
    <property type="protein sequence ID" value="CPIJ007287-PA"/>
    <property type="gene ID" value="CPIJ007287"/>
</dbReference>
<name>B0WJU3_CULQU</name>
<evidence type="ECO:0000313" key="2">
    <source>
        <dbReference type="EMBL" id="EDS29460.1"/>
    </source>
</evidence>
<gene>
    <name evidence="3" type="primary">6039357</name>
    <name evidence="2" type="ORF">CpipJ_CPIJ007287</name>
</gene>
<accession>B0WJU3</accession>
<dbReference type="Proteomes" id="UP000002320">
    <property type="component" value="Unassembled WGS sequence"/>
</dbReference>
<dbReference type="AlphaFoldDB" id="B0WJU3"/>
<keyword evidence="2" id="KW-0687">Ribonucleoprotein</keyword>
<protein>
    <submittedName>
        <fullName evidence="2 3">60S ribosomal protein L7</fullName>
    </submittedName>
</protein>
<evidence type="ECO:0000313" key="3">
    <source>
        <dbReference type="EnsemblMetazoa" id="CPIJ007287-PA"/>
    </source>
</evidence>
<feature type="compositionally biased region" description="Basic and acidic residues" evidence="1">
    <location>
        <begin position="42"/>
        <end position="57"/>
    </location>
</feature>
<feature type="region of interest" description="Disordered" evidence="1">
    <location>
        <begin position="42"/>
        <end position="66"/>
    </location>
</feature>
<dbReference type="VEuPathDB" id="VectorBase:CPIJ007287"/>